<protein>
    <recommendedName>
        <fullName evidence="2">Nephrocystin 3-like N-terminal domain-containing protein</fullName>
    </recommendedName>
</protein>
<name>A0A9W8IWW8_9AGAR</name>
<reference evidence="3" key="1">
    <citation type="submission" date="2022-06" db="EMBL/GenBank/DDBJ databases">
        <title>Genome Sequence of Candolleomyces eurysporus.</title>
        <authorList>
            <person name="Buettner E."/>
        </authorList>
    </citation>
    <scope>NUCLEOTIDE SEQUENCE</scope>
    <source>
        <strain evidence="3">VTCC 930004</strain>
    </source>
</reference>
<dbReference type="OrthoDB" id="10298628at2759"/>
<dbReference type="AlphaFoldDB" id="A0A9W8IWW8"/>
<organism evidence="3 4">
    <name type="scientific">Candolleomyces eurysporus</name>
    <dbReference type="NCBI Taxonomy" id="2828524"/>
    <lineage>
        <taxon>Eukaryota</taxon>
        <taxon>Fungi</taxon>
        <taxon>Dikarya</taxon>
        <taxon>Basidiomycota</taxon>
        <taxon>Agaricomycotina</taxon>
        <taxon>Agaricomycetes</taxon>
        <taxon>Agaricomycetidae</taxon>
        <taxon>Agaricales</taxon>
        <taxon>Agaricineae</taxon>
        <taxon>Psathyrellaceae</taxon>
        <taxon>Candolleomyces</taxon>
    </lineage>
</organism>
<dbReference type="InterPro" id="IPR056884">
    <property type="entry name" value="NPHP3-like_N"/>
</dbReference>
<evidence type="ECO:0000259" key="2">
    <source>
        <dbReference type="Pfam" id="PF24883"/>
    </source>
</evidence>
<evidence type="ECO:0000256" key="1">
    <source>
        <dbReference type="ARBA" id="ARBA00022737"/>
    </source>
</evidence>
<feature type="domain" description="Nephrocystin 3-like N-terminal" evidence="2">
    <location>
        <begin position="106"/>
        <end position="156"/>
    </location>
</feature>
<comment type="caution">
    <text evidence="3">The sequence shown here is derived from an EMBL/GenBank/DDBJ whole genome shotgun (WGS) entry which is preliminary data.</text>
</comment>
<proteinExistence type="predicted"/>
<dbReference type="Proteomes" id="UP001140091">
    <property type="component" value="Unassembled WGS sequence"/>
</dbReference>
<evidence type="ECO:0000313" key="3">
    <source>
        <dbReference type="EMBL" id="KAJ2924227.1"/>
    </source>
</evidence>
<accession>A0A9W8IWW8</accession>
<gene>
    <name evidence="3" type="ORF">H1R20_g12858</name>
</gene>
<sequence length="539" mass="60617">MSSRSINDAGRVENANFGDNFGIINQGAGPIDASEHWHHARIGQQNINIAGSQYQIFNVRSAEAPLIEAAVRREPGIVTGDASLATQLDLLILSPFRAVIDQGILRNALAKGHFLIVIDGLDECGDKQGVEAFINHMLKFFEEHPNIPLRIFIASRVEQHIRERLETDGVLLGNLDSHPPWKDIAKFLQTSFQTIAMRDHIIRAYVRTHGPWPTKPDMDKLIKHINGSFILASTMFKCIVQTPTKKNPATPMERLPLTLEMNGLDGLYAQELARSEHLPHFRNIISTIALIFKPLAIVGIAELLGIEAFEVIRVLLSLQAIVHVPGTDEEGKVTLCHTSLRDFLTTESRSKTFFVPPSFHLHLSYYCFTSSIKSGSGRAYDYGRGRFDDHWRSFLDSEACNFINEIEQLKAFQPLVVDKLPYHAFLCSMFFYSLPLTSQSVNGKSYLLTECTNQLALAVECPDHYTRLWLDEDFRYAVYTPSHTVQLTERTHKGLQQGLQRASTAIHANFPDILEHQPPATGAEKEFVIATTLSELLRH</sequence>
<keyword evidence="1" id="KW-0677">Repeat</keyword>
<dbReference type="EMBL" id="JANBPK010001236">
    <property type="protein sequence ID" value="KAJ2924227.1"/>
    <property type="molecule type" value="Genomic_DNA"/>
</dbReference>
<keyword evidence="4" id="KW-1185">Reference proteome</keyword>
<feature type="non-terminal residue" evidence="3">
    <location>
        <position position="1"/>
    </location>
</feature>
<dbReference type="PANTHER" id="PTHR10039:SF14">
    <property type="entry name" value="NACHT DOMAIN-CONTAINING PROTEIN"/>
    <property type="match status" value="1"/>
</dbReference>
<evidence type="ECO:0000313" key="4">
    <source>
        <dbReference type="Proteomes" id="UP001140091"/>
    </source>
</evidence>
<dbReference type="PANTHER" id="PTHR10039">
    <property type="entry name" value="AMELOGENIN"/>
    <property type="match status" value="1"/>
</dbReference>
<dbReference type="Pfam" id="PF24883">
    <property type="entry name" value="NPHP3_N"/>
    <property type="match status" value="1"/>
</dbReference>